<dbReference type="InterPro" id="IPR052913">
    <property type="entry name" value="Glycopeptide_resist_protein"/>
</dbReference>
<dbReference type="InterPro" id="IPR022029">
    <property type="entry name" value="YoaR-like_PG-bd"/>
</dbReference>
<organism evidence="2 3">
    <name type="scientific">Deinococcus radiophilus</name>
    <dbReference type="NCBI Taxonomy" id="32062"/>
    <lineage>
        <taxon>Bacteria</taxon>
        <taxon>Thermotogati</taxon>
        <taxon>Deinococcota</taxon>
        <taxon>Deinococci</taxon>
        <taxon>Deinococcales</taxon>
        <taxon>Deinococcaceae</taxon>
        <taxon>Deinococcus</taxon>
    </lineage>
</organism>
<reference evidence="2 3" key="1">
    <citation type="submission" date="2018-12" db="EMBL/GenBank/DDBJ databases">
        <title>Deinococcus radiophilus ATCC 27603 genome sequencing and assembly.</title>
        <authorList>
            <person name="Maclea K.S."/>
            <person name="Maynard C.R."/>
        </authorList>
    </citation>
    <scope>NUCLEOTIDE SEQUENCE [LARGE SCALE GENOMIC DNA]</scope>
    <source>
        <strain evidence="2 3">ATCC 27603</strain>
    </source>
</reference>
<dbReference type="Pfam" id="PF12229">
    <property type="entry name" value="PG_binding_4"/>
    <property type="match status" value="1"/>
</dbReference>
<keyword evidence="3" id="KW-1185">Reference proteome</keyword>
<dbReference type="InterPro" id="IPR007391">
    <property type="entry name" value="Vancomycin_resist_VanW"/>
</dbReference>
<protein>
    <recommendedName>
        <fullName evidence="1">YoaR-like putative peptidoglycan binding domain-containing protein</fullName>
    </recommendedName>
</protein>
<proteinExistence type="predicted"/>
<evidence type="ECO:0000313" key="3">
    <source>
        <dbReference type="Proteomes" id="UP000277766"/>
    </source>
</evidence>
<evidence type="ECO:0000313" key="2">
    <source>
        <dbReference type="EMBL" id="RTR26486.1"/>
    </source>
</evidence>
<dbReference type="PANTHER" id="PTHR35788">
    <property type="entry name" value="EXPORTED PROTEIN-RELATED"/>
    <property type="match status" value="1"/>
</dbReference>
<accession>A0A3S0KGU9</accession>
<dbReference type="OrthoDB" id="73688at2"/>
<sequence>MAAQISPSKRPTRNKWTPWLWGVTALSVLLGGALALSLSAPATGLPAGTQIEGVAVGGLEPGEAQSRLDRELPAPSPVTVRAGDKVWTLSAEELGWERDLQGTLDQAQGYAAGQEWTQRITGLLGDAPELKLSAPVKVNKTVAAARLAELVRPLEFAPQDGKISFDAEAYTYKVEGGRAGKRADVAAAAAQLAAQPDLTELNIEFRSVESKASPGRLQEQAKLGNALIRPMTVQLQGSETAVALTKQQVANLYWVTPEGIKPDPETMQSTFDALLAKVDRPAHPARFVSTEGGKWLPQEGRSGYEVQQEAAWEAFQQDVLNPEKTTSVWPSRATEPTYTVAELPDPATLELVATGESVYDGSSEARRENIQIAADKIDGYVVPPGEDFSFLDAVGGISEEGGFVSGLIIAGGQTVDGLGGGVCQVSTTAFRSLYNAGLPIVERHQHSYRVPYYEPQTGFEAAVYDPGLDLKMTNDTGAPLVVRAINDNAGSTLKVELWGKKPARTVNVSEAVITGSAPIPAPKIVATGRLAPGVSEQVEAGRPGLFMYITRTITDASGTQTERLETNYEAWQPIIERGVAGIPQDRSE</sequence>
<name>A0A3S0KGU9_9DEIO</name>
<dbReference type="PANTHER" id="PTHR35788:SF1">
    <property type="entry name" value="EXPORTED PROTEIN"/>
    <property type="match status" value="1"/>
</dbReference>
<dbReference type="RefSeq" id="WP_126352232.1">
    <property type="nucleotide sequence ID" value="NZ_CP086380.1"/>
</dbReference>
<dbReference type="EMBL" id="RXPE01000015">
    <property type="protein sequence ID" value="RTR26486.1"/>
    <property type="molecule type" value="Genomic_DNA"/>
</dbReference>
<dbReference type="Proteomes" id="UP000277766">
    <property type="component" value="Unassembled WGS sequence"/>
</dbReference>
<gene>
    <name evidence="2" type="ORF">EJ104_08000</name>
</gene>
<evidence type="ECO:0000259" key="1">
    <source>
        <dbReference type="Pfam" id="PF12229"/>
    </source>
</evidence>
<feature type="domain" description="YoaR-like putative peptidoglycan binding" evidence="1">
    <location>
        <begin position="87"/>
        <end position="194"/>
    </location>
</feature>
<dbReference type="AlphaFoldDB" id="A0A3S0KGU9"/>
<dbReference type="Pfam" id="PF04294">
    <property type="entry name" value="VanW"/>
    <property type="match status" value="1"/>
</dbReference>
<comment type="caution">
    <text evidence="2">The sequence shown here is derived from an EMBL/GenBank/DDBJ whole genome shotgun (WGS) entry which is preliminary data.</text>
</comment>